<dbReference type="AlphaFoldDB" id="A0A5B7DGQ0"/>
<evidence type="ECO:0000313" key="2">
    <source>
        <dbReference type="EMBL" id="MPC20357.1"/>
    </source>
</evidence>
<comment type="caution">
    <text evidence="2">The sequence shown here is derived from an EMBL/GenBank/DDBJ whole genome shotgun (WGS) entry which is preliminary data.</text>
</comment>
<name>A0A5B7DGQ0_PORTR</name>
<organism evidence="2 3">
    <name type="scientific">Portunus trituberculatus</name>
    <name type="common">Swimming crab</name>
    <name type="synonym">Neptunus trituberculatus</name>
    <dbReference type="NCBI Taxonomy" id="210409"/>
    <lineage>
        <taxon>Eukaryota</taxon>
        <taxon>Metazoa</taxon>
        <taxon>Ecdysozoa</taxon>
        <taxon>Arthropoda</taxon>
        <taxon>Crustacea</taxon>
        <taxon>Multicrustacea</taxon>
        <taxon>Malacostraca</taxon>
        <taxon>Eumalacostraca</taxon>
        <taxon>Eucarida</taxon>
        <taxon>Decapoda</taxon>
        <taxon>Pleocyemata</taxon>
        <taxon>Brachyura</taxon>
        <taxon>Eubrachyura</taxon>
        <taxon>Portunoidea</taxon>
        <taxon>Portunidae</taxon>
        <taxon>Portuninae</taxon>
        <taxon>Portunus</taxon>
    </lineage>
</organism>
<dbReference type="Proteomes" id="UP000324222">
    <property type="component" value="Unassembled WGS sequence"/>
</dbReference>
<keyword evidence="3" id="KW-1185">Reference proteome</keyword>
<dbReference type="EMBL" id="VSRR010000863">
    <property type="protein sequence ID" value="MPC20357.1"/>
    <property type="molecule type" value="Genomic_DNA"/>
</dbReference>
<evidence type="ECO:0000313" key="3">
    <source>
        <dbReference type="Proteomes" id="UP000324222"/>
    </source>
</evidence>
<accession>A0A5B7DGQ0</accession>
<proteinExistence type="predicted"/>
<evidence type="ECO:0000256" key="1">
    <source>
        <dbReference type="SAM" id="MobiDB-lite"/>
    </source>
</evidence>
<gene>
    <name evidence="2" type="ORF">E2C01_013298</name>
</gene>
<sequence length="131" mass="14985">MFFHHVPRATYQTPPSSRRAEFSPHVSPLAGFPHAAPTANRFYTAMNLDHHPAHQAGWRWPVREWGESIMLKQKKKRCLVRIFIHIYRHDKCGCGRCKMCGHSATSFRRRCCGGFPAAGGSTAEERVPRQK</sequence>
<protein>
    <submittedName>
        <fullName evidence="2">Uncharacterized protein</fullName>
    </submittedName>
</protein>
<reference evidence="2 3" key="1">
    <citation type="submission" date="2019-05" db="EMBL/GenBank/DDBJ databases">
        <title>Another draft genome of Portunus trituberculatus and its Hox gene families provides insights of decapod evolution.</title>
        <authorList>
            <person name="Jeong J.-H."/>
            <person name="Song I."/>
            <person name="Kim S."/>
            <person name="Choi T."/>
            <person name="Kim D."/>
            <person name="Ryu S."/>
            <person name="Kim W."/>
        </authorList>
    </citation>
    <scope>NUCLEOTIDE SEQUENCE [LARGE SCALE GENOMIC DNA]</scope>
    <source>
        <tissue evidence="2">Muscle</tissue>
    </source>
</reference>
<feature type="region of interest" description="Disordered" evidence="1">
    <location>
        <begin position="1"/>
        <end position="22"/>
    </location>
</feature>